<protein>
    <recommendedName>
        <fullName evidence="3">HNH endonuclease 5 domain-containing protein</fullName>
    </recommendedName>
</protein>
<evidence type="ECO:0000313" key="2">
    <source>
        <dbReference type="Proteomes" id="UP001595722"/>
    </source>
</evidence>
<keyword evidence="2" id="KW-1185">Reference proteome</keyword>
<reference evidence="2" key="1">
    <citation type="journal article" date="2019" name="Int. J. Syst. Evol. Microbiol.">
        <title>The Global Catalogue of Microorganisms (GCM) 10K type strain sequencing project: providing services to taxonomists for standard genome sequencing and annotation.</title>
        <authorList>
            <consortium name="The Broad Institute Genomics Platform"/>
            <consortium name="The Broad Institute Genome Sequencing Center for Infectious Disease"/>
            <person name="Wu L."/>
            <person name="Ma J."/>
        </authorList>
    </citation>
    <scope>NUCLEOTIDE SEQUENCE [LARGE SCALE GENOMIC DNA]</scope>
    <source>
        <strain evidence="2">KCTC 42424</strain>
    </source>
</reference>
<dbReference type="Proteomes" id="UP001595722">
    <property type="component" value="Unassembled WGS sequence"/>
</dbReference>
<sequence length="216" mass="24689">MEEHKIRGIQSSNGSKFKTICERCNNEHLGENDSEVARVCKSLTNRIRRYSISRNSPNIVVDVNAVKYSRAMIGHILSATSVEECKTESQISPYFDPLKQFVLGNNDAISDTHEIYYWFYPYDRHVSAKYVGFKNEGHTAIVSLLSFFPIAFMVTKINEGTYPFHARKLSLSDTKLELDLSPRGFEYSAFPFHELRGNQLLAMVDYQATVSDPIEE</sequence>
<comment type="caution">
    <text evidence="1">The sequence shown here is derived from an EMBL/GenBank/DDBJ whole genome shotgun (WGS) entry which is preliminary data.</text>
</comment>
<organism evidence="1 2">
    <name type="scientific">Bacterioplanoides pacificum</name>
    <dbReference type="NCBI Taxonomy" id="1171596"/>
    <lineage>
        <taxon>Bacteria</taxon>
        <taxon>Pseudomonadati</taxon>
        <taxon>Pseudomonadota</taxon>
        <taxon>Gammaproteobacteria</taxon>
        <taxon>Oceanospirillales</taxon>
        <taxon>Oceanospirillaceae</taxon>
        <taxon>Bacterioplanoides</taxon>
    </lineage>
</organism>
<evidence type="ECO:0008006" key="3">
    <source>
        <dbReference type="Google" id="ProtNLM"/>
    </source>
</evidence>
<dbReference type="RefSeq" id="WP_376866814.1">
    <property type="nucleotide sequence ID" value="NZ_JBHRYB010000013.1"/>
</dbReference>
<evidence type="ECO:0000313" key="1">
    <source>
        <dbReference type="EMBL" id="MFC3680758.1"/>
    </source>
</evidence>
<gene>
    <name evidence="1" type="ORF">ACFOMG_11680</name>
</gene>
<dbReference type="EMBL" id="JBHRYB010000013">
    <property type="protein sequence ID" value="MFC3680758.1"/>
    <property type="molecule type" value="Genomic_DNA"/>
</dbReference>
<proteinExistence type="predicted"/>
<name>A0ABV7VXI2_9GAMM</name>
<accession>A0ABV7VXI2</accession>